<gene>
    <name evidence="2" type="ORF">ACFPPD_05830</name>
</gene>
<keyword evidence="1" id="KW-1133">Transmembrane helix</keyword>
<name>A0ABW0LTU5_9BACL</name>
<comment type="caution">
    <text evidence="2">The sequence shown here is derived from an EMBL/GenBank/DDBJ whole genome shotgun (WGS) entry which is preliminary data.</text>
</comment>
<sequence>MANRKKMLYKLGIGFIIASLLLWVVPFVVPFAPMSAKTKAGIITVALIVAEVLFWLGVLLVGKEVAKKIRGYINPRNWRKRAKKEGEGS</sequence>
<organism evidence="2 3">
    <name type="scientific">Cohnella suwonensis</name>
    <dbReference type="NCBI Taxonomy" id="696072"/>
    <lineage>
        <taxon>Bacteria</taxon>
        <taxon>Bacillati</taxon>
        <taxon>Bacillota</taxon>
        <taxon>Bacilli</taxon>
        <taxon>Bacillales</taxon>
        <taxon>Paenibacillaceae</taxon>
        <taxon>Cohnella</taxon>
    </lineage>
</organism>
<evidence type="ECO:0000313" key="2">
    <source>
        <dbReference type="EMBL" id="MFC5468232.1"/>
    </source>
</evidence>
<evidence type="ECO:0000256" key="1">
    <source>
        <dbReference type="SAM" id="Phobius"/>
    </source>
</evidence>
<feature type="transmembrane region" description="Helical" evidence="1">
    <location>
        <begin position="7"/>
        <end position="29"/>
    </location>
</feature>
<accession>A0ABW0LTU5</accession>
<protein>
    <submittedName>
        <fullName evidence="2">Transporter suffix domain-containing protein</fullName>
    </submittedName>
</protein>
<dbReference type="Proteomes" id="UP001596105">
    <property type="component" value="Unassembled WGS sequence"/>
</dbReference>
<dbReference type="RefSeq" id="WP_209750232.1">
    <property type="nucleotide sequence ID" value="NZ_JBHSMH010000008.1"/>
</dbReference>
<dbReference type="EMBL" id="JBHSMH010000008">
    <property type="protein sequence ID" value="MFC5468232.1"/>
    <property type="molecule type" value="Genomic_DNA"/>
</dbReference>
<dbReference type="NCBIfam" id="NF033684">
    <property type="entry name" value="suffix_2_RND"/>
    <property type="match status" value="1"/>
</dbReference>
<dbReference type="InterPro" id="IPR047961">
    <property type="entry name" value="Transp_suffix-like"/>
</dbReference>
<keyword evidence="1" id="KW-0472">Membrane</keyword>
<keyword evidence="1" id="KW-0812">Transmembrane</keyword>
<proteinExistence type="predicted"/>
<evidence type="ECO:0000313" key="3">
    <source>
        <dbReference type="Proteomes" id="UP001596105"/>
    </source>
</evidence>
<keyword evidence="3" id="KW-1185">Reference proteome</keyword>
<reference evidence="3" key="1">
    <citation type="journal article" date="2019" name="Int. J. Syst. Evol. Microbiol.">
        <title>The Global Catalogue of Microorganisms (GCM) 10K type strain sequencing project: providing services to taxonomists for standard genome sequencing and annotation.</title>
        <authorList>
            <consortium name="The Broad Institute Genomics Platform"/>
            <consortium name="The Broad Institute Genome Sequencing Center for Infectious Disease"/>
            <person name="Wu L."/>
            <person name="Ma J."/>
        </authorList>
    </citation>
    <scope>NUCLEOTIDE SEQUENCE [LARGE SCALE GENOMIC DNA]</scope>
    <source>
        <strain evidence="3">CCUG 57113</strain>
    </source>
</reference>
<feature type="transmembrane region" description="Helical" evidence="1">
    <location>
        <begin position="41"/>
        <end position="61"/>
    </location>
</feature>